<feature type="region of interest" description="Disordered" evidence="1">
    <location>
        <begin position="197"/>
        <end position="277"/>
    </location>
</feature>
<name>A0A9P4G9Z4_9PLEO</name>
<proteinExistence type="predicted"/>
<dbReference type="AlphaFoldDB" id="A0A9P4G9Z4"/>
<feature type="compositionally biased region" description="Basic and acidic residues" evidence="1">
    <location>
        <begin position="309"/>
        <end position="326"/>
    </location>
</feature>
<dbReference type="GeneID" id="63849349"/>
<dbReference type="Proteomes" id="UP000800039">
    <property type="component" value="Unassembled WGS sequence"/>
</dbReference>
<feature type="region of interest" description="Disordered" evidence="1">
    <location>
        <begin position="301"/>
        <end position="376"/>
    </location>
</feature>
<keyword evidence="3" id="KW-1185">Reference proteome</keyword>
<evidence type="ECO:0000313" key="2">
    <source>
        <dbReference type="EMBL" id="KAF1841602.1"/>
    </source>
</evidence>
<accession>A0A9P4G9Z4</accession>
<protein>
    <submittedName>
        <fullName evidence="2">Uncharacterized protein</fullName>
    </submittedName>
</protein>
<dbReference type="EMBL" id="ML976618">
    <property type="protein sequence ID" value="KAF1841602.1"/>
    <property type="molecule type" value="Genomic_DNA"/>
</dbReference>
<evidence type="ECO:0000256" key="1">
    <source>
        <dbReference type="SAM" id="MobiDB-lite"/>
    </source>
</evidence>
<reference evidence="2" key="1">
    <citation type="submission" date="2020-01" db="EMBL/GenBank/DDBJ databases">
        <authorList>
            <consortium name="DOE Joint Genome Institute"/>
            <person name="Haridas S."/>
            <person name="Albert R."/>
            <person name="Binder M."/>
            <person name="Bloem J."/>
            <person name="Labutti K."/>
            <person name="Salamov A."/>
            <person name="Andreopoulos B."/>
            <person name="Baker S.E."/>
            <person name="Barry K."/>
            <person name="Bills G."/>
            <person name="Bluhm B.H."/>
            <person name="Cannon C."/>
            <person name="Castanera R."/>
            <person name="Culley D.E."/>
            <person name="Daum C."/>
            <person name="Ezra D."/>
            <person name="Gonzalez J.B."/>
            <person name="Henrissat B."/>
            <person name="Kuo A."/>
            <person name="Liang C."/>
            <person name="Lipzen A."/>
            <person name="Lutzoni F."/>
            <person name="Magnuson J."/>
            <person name="Mondo S."/>
            <person name="Nolan M."/>
            <person name="Ohm R."/>
            <person name="Pangilinan J."/>
            <person name="Park H.-J."/>
            <person name="Ramirez L."/>
            <person name="Alfaro M."/>
            <person name="Sun H."/>
            <person name="Tritt A."/>
            <person name="Yoshinaga Y."/>
            <person name="Zwiers L.-H."/>
            <person name="Turgeon B.G."/>
            <person name="Goodwin S.B."/>
            <person name="Spatafora J.W."/>
            <person name="Crous P.W."/>
            <person name="Grigoriev I.V."/>
        </authorList>
    </citation>
    <scope>NUCLEOTIDE SEQUENCE</scope>
    <source>
        <strain evidence="2">CBS 394.84</strain>
    </source>
</reference>
<dbReference type="OrthoDB" id="3800277at2759"/>
<gene>
    <name evidence="2" type="ORF">K460DRAFT_358334</name>
</gene>
<sequence length="376" mass="42944">MTVVQKNFVNLGNLYTRIKVPRPPGWAYFDDGSIFIVPYGWLPHHGFEKRMSLAASFISSPSPKIQAIRQEDPLRSRLILINKDGRDLKHNTFHILARNAYNNQRLSVVGLPFEDIALKLDESGSHPTSAQFKEAPQLKIEHRLRNSEALRTFRGTFIDGTLHPNVRLGNGLLFSSNAGIRSPQMREKRQLRDLKVKARRKSLDLPNRAPAEFSGRWGVNSSMDRHRPAQEQGVQLWESQMAEKDPFSQEIPPPTPGARSPSSTLESGDTENEAEVRELEQRMEIIRWKRRSLELERKLAMATRRRASTTRERYQTNRDTPQHKPEGSLQAPVKSTGDVFSSNGFDFDDESPPEALARLRSRIQLPTRNKLRSRGV</sequence>
<comment type="caution">
    <text evidence="2">The sequence shown here is derived from an EMBL/GenBank/DDBJ whole genome shotgun (WGS) entry which is preliminary data.</text>
</comment>
<dbReference type="RefSeq" id="XP_040784165.1">
    <property type="nucleotide sequence ID" value="XM_040932097.1"/>
</dbReference>
<evidence type="ECO:0000313" key="3">
    <source>
        <dbReference type="Proteomes" id="UP000800039"/>
    </source>
</evidence>
<organism evidence="2 3">
    <name type="scientific">Cucurbitaria berberidis CBS 394.84</name>
    <dbReference type="NCBI Taxonomy" id="1168544"/>
    <lineage>
        <taxon>Eukaryota</taxon>
        <taxon>Fungi</taxon>
        <taxon>Dikarya</taxon>
        <taxon>Ascomycota</taxon>
        <taxon>Pezizomycotina</taxon>
        <taxon>Dothideomycetes</taxon>
        <taxon>Pleosporomycetidae</taxon>
        <taxon>Pleosporales</taxon>
        <taxon>Pleosporineae</taxon>
        <taxon>Cucurbitariaceae</taxon>
        <taxon>Cucurbitaria</taxon>
    </lineage>
</organism>